<comment type="caution">
    <text evidence="1">The sequence shown here is derived from an EMBL/GenBank/DDBJ whole genome shotgun (WGS) entry which is preliminary data.</text>
</comment>
<gene>
    <name evidence="1" type="ORF">TNCV_2046901</name>
</gene>
<dbReference type="AlphaFoldDB" id="A0A8X6SQV3"/>
<name>A0A8X6SQV3_TRICX</name>
<reference evidence="1" key="1">
    <citation type="submission" date="2020-08" db="EMBL/GenBank/DDBJ databases">
        <title>Multicomponent nature underlies the extraordinary mechanical properties of spider dragline silk.</title>
        <authorList>
            <person name="Kono N."/>
            <person name="Nakamura H."/>
            <person name="Mori M."/>
            <person name="Yoshida Y."/>
            <person name="Ohtoshi R."/>
            <person name="Malay A.D."/>
            <person name="Moran D.A.P."/>
            <person name="Tomita M."/>
            <person name="Numata K."/>
            <person name="Arakawa K."/>
        </authorList>
    </citation>
    <scope>NUCLEOTIDE SEQUENCE</scope>
</reference>
<evidence type="ECO:0000313" key="1">
    <source>
        <dbReference type="EMBL" id="GFY18284.1"/>
    </source>
</evidence>
<proteinExistence type="predicted"/>
<keyword evidence="2" id="KW-1185">Reference proteome</keyword>
<protein>
    <submittedName>
        <fullName evidence="1">Uncharacterized protein</fullName>
    </submittedName>
</protein>
<evidence type="ECO:0000313" key="2">
    <source>
        <dbReference type="Proteomes" id="UP000887159"/>
    </source>
</evidence>
<dbReference type="EMBL" id="BMAU01021348">
    <property type="protein sequence ID" value="GFY18284.1"/>
    <property type="molecule type" value="Genomic_DNA"/>
</dbReference>
<accession>A0A8X6SQV3</accession>
<organism evidence="1 2">
    <name type="scientific">Trichonephila clavipes</name>
    <name type="common">Golden silk orbweaver</name>
    <name type="synonym">Nephila clavipes</name>
    <dbReference type="NCBI Taxonomy" id="2585209"/>
    <lineage>
        <taxon>Eukaryota</taxon>
        <taxon>Metazoa</taxon>
        <taxon>Ecdysozoa</taxon>
        <taxon>Arthropoda</taxon>
        <taxon>Chelicerata</taxon>
        <taxon>Arachnida</taxon>
        <taxon>Araneae</taxon>
        <taxon>Araneomorphae</taxon>
        <taxon>Entelegynae</taxon>
        <taxon>Araneoidea</taxon>
        <taxon>Nephilidae</taxon>
        <taxon>Trichonephila</taxon>
    </lineage>
</organism>
<dbReference type="Proteomes" id="UP000887159">
    <property type="component" value="Unassembled WGS sequence"/>
</dbReference>
<sequence length="84" mass="9719">MTFRHHLPKELRWSAIGKFETGQTDSVKNGYSLRRVPMTDICHQAHERTELLNSDPLSLQALEGWYQGQPCVHERSLYGRQPAI</sequence>